<accession>A0A3L6FTQ8</accession>
<sequence length="12" mass="1358">MIITGIISQRLI</sequence>
<comment type="caution">
    <text evidence="1">The sequence shown here is derived from an EMBL/GenBank/DDBJ whole genome shotgun (WGS) entry which is preliminary data.</text>
</comment>
<protein>
    <submittedName>
        <fullName evidence="1">Uncharacterized protein</fullName>
    </submittedName>
</protein>
<proteinExistence type="predicted"/>
<dbReference type="EMBL" id="NCVQ01000003">
    <property type="protein sequence ID" value="PWZ38156.1"/>
    <property type="molecule type" value="Genomic_DNA"/>
</dbReference>
<reference evidence="1" key="1">
    <citation type="journal article" date="2018" name="Nat. Genet.">
        <title>Extensive intraspecific gene order and gene structural variations between Mo17 and other maize genomes.</title>
        <authorList>
            <person name="Sun S."/>
            <person name="Zhou Y."/>
            <person name="Chen J."/>
            <person name="Shi J."/>
            <person name="Zhao H."/>
            <person name="Zhao H."/>
            <person name="Song W."/>
            <person name="Zhang M."/>
            <person name="Cui Y."/>
            <person name="Dong X."/>
            <person name="Liu H."/>
            <person name="Ma X."/>
            <person name="Jiao Y."/>
            <person name="Wang B."/>
            <person name="Wei X."/>
            <person name="Stein J.C."/>
            <person name="Glaubitz J.C."/>
            <person name="Lu F."/>
            <person name="Yu G."/>
            <person name="Liang C."/>
            <person name="Fengler K."/>
            <person name="Li B."/>
            <person name="Rafalski A."/>
            <person name="Schnable P.S."/>
            <person name="Ware D.H."/>
            <person name="Buckler E.S."/>
            <person name="Lai J."/>
        </authorList>
    </citation>
    <scope>NUCLEOTIDE SEQUENCE [LARGE SCALE GENOMIC DNA]</scope>
    <source>
        <tissue evidence="1">Seedling</tissue>
    </source>
</reference>
<evidence type="ECO:0000313" key="1">
    <source>
        <dbReference type="EMBL" id="PWZ38156.1"/>
    </source>
</evidence>
<gene>
    <name evidence="1" type="ORF">Zm00014a_033929</name>
</gene>
<organism evidence="1">
    <name type="scientific">Zea mays</name>
    <name type="common">Maize</name>
    <dbReference type="NCBI Taxonomy" id="4577"/>
    <lineage>
        <taxon>Eukaryota</taxon>
        <taxon>Viridiplantae</taxon>
        <taxon>Streptophyta</taxon>
        <taxon>Embryophyta</taxon>
        <taxon>Tracheophyta</taxon>
        <taxon>Spermatophyta</taxon>
        <taxon>Magnoliopsida</taxon>
        <taxon>Liliopsida</taxon>
        <taxon>Poales</taxon>
        <taxon>Poaceae</taxon>
        <taxon>PACMAD clade</taxon>
        <taxon>Panicoideae</taxon>
        <taxon>Andropogonodae</taxon>
        <taxon>Andropogoneae</taxon>
        <taxon>Tripsacinae</taxon>
        <taxon>Zea</taxon>
    </lineage>
</organism>
<dbReference type="Proteomes" id="UP000251960">
    <property type="component" value="Chromosome 2"/>
</dbReference>
<name>A0A3L6FTQ8_MAIZE</name>